<feature type="region of interest" description="Disordered" evidence="1">
    <location>
        <begin position="266"/>
        <end position="297"/>
    </location>
</feature>
<comment type="caution">
    <text evidence="2">The sequence shown here is derived from an EMBL/GenBank/DDBJ whole genome shotgun (WGS) entry which is preliminary data.</text>
</comment>
<evidence type="ECO:0000313" key="2">
    <source>
        <dbReference type="EMBL" id="PNX56384.1"/>
    </source>
</evidence>
<protein>
    <submittedName>
        <fullName evidence="2">Uncharacterized protein</fullName>
    </submittedName>
</protein>
<evidence type="ECO:0000256" key="1">
    <source>
        <dbReference type="SAM" id="MobiDB-lite"/>
    </source>
</evidence>
<gene>
    <name evidence="2" type="ORF">L195_g049852</name>
</gene>
<dbReference type="CDD" id="cd00303">
    <property type="entry name" value="retropepsin_like"/>
    <property type="match status" value="1"/>
</dbReference>
<reference evidence="2 3" key="2">
    <citation type="journal article" date="2017" name="Front. Plant Sci.">
        <title>Gene Classification and Mining of Molecular Markers Useful in Red Clover (Trifolium pratense) Breeding.</title>
        <authorList>
            <person name="Istvanek J."/>
            <person name="Dluhosova J."/>
            <person name="Dluhos P."/>
            <person name="Patkova L."/>
            <person name="Nedelnik J."/>
            <person name="Repkova J."/>
        </authorList>
    </citation>
    <scope>NUCLEOTIDE SEQUENCE [LARGE SCALE GENOMIC DNA]</scope>
    <source>
        <strain evidence="3">cv. Tatra</strain>
        <tissue evidence="2">Young leaves</tissue>
    </source>
</reference>
<dbReference type="PANTHER" id="PTHR33240:SF15">
    <property type="entry name" value="GAG-PRO-LIKE PROTEIN"/>
    <property type="match status" value="1"/>
</dbReference>
<sequence>MAIDAPEQEDNRAVVLQALAISVPEIPLPSPGSDEEALMRHFNAHISGSWENFPKAMVITGGGINRSTIGSVKRKFQELESICSVNPVTVSKPEEGSNPLAFYKEEVPGGSPNYQIPLLVRDRMANFDVHRILVDQGSSCDVMYPGLFKTLQLSEKNLIPHVGLDLQMFNGSTTKPWGYVDLIVTFGEGKAMKSVRTQFMVVDCTSLYNCIIGRTTLVELYAVSSTIHLKMKYYTQDDQVATINDDIAAARRCFEAAAKNLNTVVTPKKPEPKKNPGVNAITEKGAQRGQAKRPPHC</sequence>
<reference evidence="2 3" key="1">
    <citation type="journal article" date="2014" name="Am. J. Bot.">
        <title>Genome assembly and annotation for red clover (Trifolium pratense; Fabaceae).</title>
        <authorList>
            <person name="Istvanek J."/>
            <person name="Jaros M."/>
            <person name="Krenek A."/>
            <person name="Repkova J."/>
        </authorList>
    </citation>
    <scope>NUCLEOTIDE SEQUENCE [LARGE SCALE GENOMIC DNA]</scope>
    <source>
        <strain evidence="3">cv. Tatra</strain>
        <tissue evidence="2">Young leaves</tissue>
    </source>
</reference>
<dbReference type="Proteomes" id="UP000236291">
    <property type="component" value="Unassembled WGS sequence"/>
</dbReference>
<dbReference type="AlphaFoldDB" id="A0A2K3JQR6"/>
<proteinExistence type="predicted"/>
<dbReference type="EMBL" id="ASHM01074405">
    <property type="protein sequence ID" value="PNX56384.1"/>
    <property type="molecule type" value="Genomic_DNA"/>
</dbReference>
<accession>A0A2K3JQR6</accession>
<organism evidence="2 3">
    <name type="scientific">Trifolium pratense</name>
    <name type="common">Red clover</name>
    <dbReference type="NCBI Taxonomy" id="57577"/>
    <lineage>
        <taxon>Eukaryota</taxon>
        <taxon>Viridiplantae</taxon>
        <taxon>Streptophyta</taxon>
        <taxon>Embryophyta</taxon>
        <taxon>Tracheophyta</taxon>
        <taxon>Spermatophyta</taxon>
        <taxon>Magnoliopsida</taxon>
        <taxon>eudicotyledons</taxon>
        <taxon>Gunneridae</taxon>
        <taxon>Pentapetalae</taxon>
        <taxon>rosids</taxon>
        <taxon>fabids</taxon>
        <taxon>Fabales</taxon>
        <taxon>Fabaceae</taxon>
        <taxon>Papilionoideae</taxon>
        <taxon>50 kb inversion clade</taxon>
        <taxon>NPAAA clade</taxon>
        <taxon>Hologalegina</taxon>
        <taxon>IRL clade</taxon>
        <taxon>Trifolieae</taxon>
        <taxon>Trifolium</taxon>
    </lineage>
</organism>
<dbReference type="PANTHER" id="PTHR33240">
    <property type="entry name" value="OS08G0508500 PROTEIN"/>
    <property type="match status" value="1"/>
</dbReference>
<name>A0A2K3JQR6_TRIPR</name>
<evidence type="ECO:0000313" key="3">
    <source>
        <dbReference type="Proteomes" id="UP000236291"/>
    </source>
</evidence>